<evidence type="ECO:0000256" key="3">
    <source>
        <dbReference type="ARBA" id="ARBA00022533"/>
    </source>
</evidence>
<keyword evidence="7 10" id="KW-0215">Deoxyribonucleotide synthesis</keyword>
<dbReference type="GO" id="GO:0004748">
    <property type="term" value="F:ribonucleoside-diphosphate reductase activity, thioredoxin disulfide as acceptor"/>
    <property type="evidence" value="ECO:0007669"/>
    <property type="project" value="UniProtKB-EC"/>
</dbReference>
<evidence type="ECO:0000256" key="5">
    <source>
        <dbReference type="ARBA" id="ARBA00022840"/>
    </source>
</evidence>
<dbReference type="SUPFAM" id="SSF51998">
    <property type="entry name" value="PFL-like glycyl radical enzymes"/>
    <property type="match status" value="1"/>
</dbReference>
<keyword evidence="4" id="KW-0547">Nucleotide-binding</keyword>
<gene>
    <name evidence="12" type="ORF">C6B37_01225</name>
</gene>
<dbReference type="InterPro" id="IPR029039">
    <property type="entry name" value="Flavoprotein-like_sf"/>
</dbReference>
<organism evidence="12 13">
    <name type="scientific">Candidatus Phytoplasma phoenicium</name>
    <dbReference type="NCBI Taxonomy" id="198422"/>
    <lineage>
        <taxon>Bacteria</taxon>
        <taxon>Bacillati</taxon>
        <taxon>Mycoplasmatota</taxon>
        <taxon>Mollicutes</taxon>
        <taxon>Acholeplasmatales</taxon>
        <taxon>Acholeplasmataceae</taxon>
        <taxon>Candidatus Phytoplasma</taxon>
        <taxon>16SrIX (Pigeon pea witches'-broom group)</taxon>
    </lineage>
</organism>
<comment type="caution">
    <text evidence="12">The sequence shown here is derived from an EMBL/GenBank/DDBJ whole genome shotgun (WGS) entry which is preliminary data.</text>
</comment>
<evidence type="ECO:0000256" key="1">
    <source>
        <dbReference type="ARBA" id="ARBA00010406"/>
    </source>
</evidence>
<dbReference type="PROSITE" id="PS00089">
    <property type="entry name" value="RIBORED_LARGE"/>
    <property type="match status" value="1"/>
</dbReference>
<reference evidence="12 13" key="1">
    <citation type="submission" date="2018-02" db="EMBL/GenBank/DDBJ databases">
        <title>Metagenomics reveals mixed infection of spiroplasma and phytoplasma in chicory.</title>
        <authorList>
            <person name="Polano C."/>
            <person name="Moruzzi S."/>
            <person name="Ermacora P."/>
            <person name="Ferrini F."/>
            <person name="Martini M."/>
            <person name="Firrao G."/>
        </authorList>
    </citation>
    <scope>NUCLEOTIDE SEQUENCE [LARGE SCALE GENOMIC DNA]</scope>
    <source>
        <strain evidence="12 13">ChiP</strain>
    </source>
</reference>
<evidence type="ECO:0000256" key="6">
    <source>
        <dbReference type="ARBA" id="ARBA00023002"/>
    </source>
</evidence>
<keyword evidence="13" id="KW-1185">Reference proteome</keyword>
<dbReference type="InterPro" id="IPR004465">
    <property type="entry name" value="RNR_NrdI"/>
</dbReference>
<dbReference type="Pfam" id="PF00317">
    <property type="entry name" value="Ribonuc_red_lgN"/>
    <property type="match status" value="1"/>
</dbReference>
<dbReference type="NCBIfam" id="TIGR04170">
    <property type="entry name" value="RNR_1b_NrdE"/>
    <property type="match status" value="1"/>
</dbReference>
<dbReference type="Pfam" id="PF02867">
    <property type="entry name" value="Ribonuc_red_lgC"/>
    <property type="match status" value="1"/>
</dbReference>
<dbReference type="PANTHER" id="PTHR11573">
    <property type="entry name" value="RIBONUCLEOSIDE-DIPHOSPHATE REDUCTASE LARGE CHAIN"/>
    <property type="match status" value="1"/>
</dbReference>
<evidence type="ECO:0000256" key="9">
    <source>
        <dbReference type="ARBA" id="ARBA00047754"/>
    </source>
</evidence>
<feature type="domain" description="Ribonucleotide reductase large subunit" evidence="11">
    <location>
        <begin position="653"/>
        <end position="675"/>
    </location>
</feature>
<proteinExistence type="inferred from homology"/>
<dbReference type="EMBL" id="PUUG01000027">
    <property type="protein sequence ID" value="PQP79766.1"/>
    <property type="molecule type" value="Genomic_DNA"/>
</dbReference>
<evidence type="ECO:0000313" key="13">
    <source>
        <dbReference type="Proteomes" id="UP000238672"/>
    </source>
</evidence>
<sequence length="794" mass="91018">EDIKNFKNDNEDIFLVTKTVKFGEIPELTESFLKKYFYLVIGIAVSGNKNFGKNFAKAGNLIADKYNIPLILKFEGKGFDEDVLFLKNWLKENEKTKNKKIPNWIILNNQIIDEEGNIKDLKKDKEAVECFLNEEVKPKIKKFPNLKEKLNFLIENDFYEKDFLKKYNYEEIKEIFNIAYDEKFIFHSFTGAFKFYNGYALKTRDKKKYLETYEDRLSINALYHASGNKELAKILIKNLIKQNFTPATPTLLNTGLKKRGEFVSCFLLEGGDSLNDISRIVEFSMQLSKIGGGVSINLSNLRAKGESIKGISNTSKGVIGVAKLLDYSFRYADQMGQRLGAGAAYLNVFHADIEDFLNSKKLNADEDVRIKTLSLGVVIPDKMIELARKNEKMAIFYPHTVFKAYGLNFADISIEMDKWYNILLKNPDVRKKFINPRKLLELIALLQGESGYPYIMFCDNVNRDNTSVNKVKFSNLCTEILQPSITSEYADYDKREKDNIGMDISCNLSSGHMGNMIKNNAIKETIFSAFEIMNSVSLKTNISYVPGIAKANRLNRSVGFGIMGHHGFIAEKLIEFGSEDDIELVDVFFNAVNYYSLLHSNLEAKKTGQKFYKFEESSYANGEYFKNRKAILPKSTKIKEIFKEIELPTDKDWLVLKENIKKYGLYNSHRLAIAPNGTIGYIMSATPSLTPIRQLVEERTYGNSKTYFPAPALEEFSFMYETAYRMDKVKLINLISTAQKHIDQGISFELCITSDITTRELAKYYLYAHKKGIKTLYYTRTQKLKVLECESCGI</sequence>
<keyword evidence="8" id="KW-1015">Disulfide bond</keyword>
<dbReference type="Proteomes" id="UP000238672">
    <property type="component" value="Unassembled WGS sequence"/>
</dbReference>
<evidence type="ECO:0000256" key="10">
    <source>
        <dbReference type="RuleBase" id="RU003410"/>
    </source>
</evidence>
<dbReference type="Pfam" id="PF08343">
    <property type="entry name" value="RNR_N"/>
    <property type="match status" value="1"/>
</dbReference>
<feature type="non-terminal residue" evidence="12">
    <location>
        <position position="1"/>
    </location>
</feature>
<dbReference type="GO" id="GO:0010181">
    <property type="term" value="F:FMN binding"/>
    <property type="evidence" value="ECO:0007669"/>
    <property type="project" value="InterPro"/>
</dbReference>
<evidence type="ECO:0000256" key="4">
    <source>
        <dbReference type="ARBA" id="ARBA00022741"/>
    </source>
</evidence>
<dbReference type="SUPFAM" id="SSF52218">
    <property type="entry name" value="Flavoproteins"/>
    <property type="match status" value="1"/>
</dbReference>
<dbReference type="NCBIfam" id="TIGR02506">
    <property type="entry name" value="NrdE_NrdA"/>
    <property type="match status" value="1"/>
</dbReference>
<dbReference type="Gene3D" id="1.10.1650.20">
    <property type="match status" value="1"/>
</dbReference>
<dbReference type="InterPro" id="IPR013554">
    <property type="entry name" value="RNR_N"/>
</dbReference>
<dbReference type="InterPro" id="IPR013346">
    <property type="entry name" value="NrdE_NrdA_C"/>
</dbReference>
<dbReference type="Gene3D" id="3.40.50.360">
    <property type="match status" value="1"/>
</dbReference>
<evidence type="ECO:0000256" key="2">
    <source>
        <dbReference type="ARBA" id="ARBA00012274"/>
    </source>
</evidence>
<name>A0A2S8NUV3_9MOLU</name>
<dbReference type="Gene3D" id="3.20.70.20">
    <property type="match status" value="1"/>
</dbReference>
<dbReference type="GO" id="GO:0009263">
    <property type="term" value="P:deoxyribonucleotide biosynthetic process"/>
    <property type="evidence" value="ECO:0007669"/>
    <property type="project" value="UniProtKB-KW"/>
</dbReference>
<dbReference type="SUPFAM" id="SSF48168">
    <property type="entry name" value="R1 subunit of ribonucleotide reductase, N-terminal domain"/>
    <property type="match status" value="1"/>
</dbReference>
<dbReference type="InterPro" id="IPR000788">
    <property type="entry name" value="RNR_lg_C"/>
</dbReference>
<evidence type="ECO:0000259" key="11">
    <source>
        <dbReference type="PROSITE" id="PS00089"/>
    </source>
</evidence>
<dbReference type="InterPro" id="IPR013509">
    <property type="entry name" value="RNR_lsu_N"/>
</dbReference>
<dbReference type="InterPro" id="IPR039718">
    <property type="entry name" value="Rrm1"/>
</dbReference>
<dbReference type="Pfam" id="PF07972">
    <property type="entry name" value="Flavodoxin_NdrI"/>
    <property type="match status" value="1"/>
</dbReference>
<evidence type="ECO:0000256" key="7">
    <source>
        <dbReference type="ARBA" id="ARBA00023116"/>
    </source>
</evidence>
<dbReference type="PANTHER" id="PTHR11573:SF30">
    <property type="entry name" value="RIBONUCLEOSIDE-DIPHOSPHATE REDUCTASE 2 SUBUNIT ALPHA"/>
    <property type="match status" value="1"/>
</dbReference>
<dbReference type="EC" id="1.17.4.1" evidence="2 10"/>
<dbReference type="PRINTS" id="PR01183">
    <property type="entry name" value="RIBORDTASEM1"/>
</dbReference>
<dbReference type="InterPro" id="IPR008926">
    <property type="entry name" value="RNR_R1-su_N"/>
</dbReference>
<keyword evidence="3" id="KW-0021">Allosteric enzyme</keyword>
<dbReference type="GO" id="GO:0005524">
    <property type="term" value="F:ATP binding"/>
    <property type="evidence" value="ECO:0007669"/>
    <property type="project" value="UniProtKB-KW"/>
</dbReference>
<keyword evidence="5" id="KW-0067">ATP-binding</keyword>
<comment type="catalytic activity">
    <reaction evidence="9 10">
        <text>a 2'-deoxyribonucleoside 5'-diphosphate + [thioredoxin]-disulfide + H2O = a ribonucleoside 5'-diphosphate + [thioredoxin]-dithiol</text>
        <dbReference type="Rhea" id="RHEA:23252"/>
        <dbReference type="Rhea" id="RHEA-COMP:10698"/>
        <dbReference type="Rhea" id="RHEA-COMP:10700"/>
        <dbReference type="ChEBI" id="CHEBI:15377"/>
        <dbReference type="ChEBI" id="CHEBI:29950"/>
        <dbReference type="ChEBI" id="CHEBI:50058"/>
        <dbReference type="ChEBI" id="CHEBI:57930"/>
        <dbReference type="ChEBI" id="CHEBI:73316"/>
        <dbReference type="EC" id="1.17.4.1"/>
    </reaction>
</comment>
<keyword evidence="6 10" id="KW-0560">Oxidoreductase</keyword>
<dbReference type="InterPro" id="IPR026459">
    <property type="entry name" value="RNR_1b_NrdE"/>
</dbReference>
<dbReference type="UniPathway" id="UPA00326"/>
<accession>A0A2S8NUV3</accession>
<dbReference type="GO" id="GO:0005971">
    <property type="term" value="C:ribonucleoside-diphosphate reductase complex"/>
    <property type="evidence" value="ECO:0007669"/>
    <property type="project" value="TreeGrafter"/>
</dbReference>
<comment type="similarity">
    <text evidence="1 10">Belongs to the ribonucleoside diphosphate reductase large chain family.</text>
</comment>
<evidence type="ECO:0000313" key="12">
    <source>
        <dbReference type="EMBL" id="PQP79766.1"/>
    </source>
</evidence>
<dbReference type="AlphaFoldDB" id="A0A2S8NUV3"/>
<protein>
    <recommendedName>
        <fullName evidence="2 10">Ribonucleoside-diphosphate reductase</fullName>
        <ecNumber evidence="2 10">1.17.4.1</ecNumber>
    </recommendedName>
</protein>
<comment type="function">
    <text evidence="10">Provides the precursors necessary for DNA synthesis. Catalyzes the biosynthesis of deoxyribonucleotides from the corresponding ribonucleotides.</text>
</comment>
<evidence type="ECO:0000256" key="8">
    <source>
        <dbReference type="ARBA" id="ARBA00023157"/>
    </source>
</evidence>